<dbReference type="InterPro" id="IPR006311">
    <property type="entry name" value="TAT_signal"/>
</dbReference>
<organism evidence="3 4">
    <name type="scientific">Neorhizobium galegae bv. orientalis str. HAMBI 540</name>
    <dbReference type="NCBI Taxonomy" id="1028800"/>
    <lineage>
        <taxon>Bacteria</taxon>
        <taxon>Pseudomonadati</taxon>
        <taxon>Pseudomonadota</taxon>
        <taxon>Alphaproteobacteria</taxon>
        <taxon>Hyphomicrobiales</taxon>
        <taxon>Rhizobiaceae</taxon>
        <taxon>Rhizobium/Agrobacterium group</taxon>
        <taxon>Neorhizobium</taxon>
    </lineage>
</organism>
<evidence type="ECO:0000259" key="2">
    <source>
        <dbReference type="Pfam" id="PF06863"/>
    </source>
</evidence>
<dbReference type="RefSeq" id="WP_155414763.1">
    <property type="nucleotide sequence ID" value="NZ_HG938354.1"/>
</dbReference>
<feature type="domain" description="DUF1214" evidence="1">
    <location>
        <begin position="372"/>
        <end position="477"/>
    </location>
</feature>
<accession>A0A068T136</accession>
<geneLocation type="plasmid" evidence="4">
    <name>II</name>
</geneLocation>
<feature type="domain" description="DUF1254" evidence="2">
    <location>
        <begin position="109"/>
        <end position="219"/>
    </location>
</feature>
<dbReference type="HOGENOM" id="CLU_027269_2_0_5"/>
<dbReference type="Gene3D" id="2.60.40.1610">
    <property type="entry name" value="Domain of unknown function DUF1254"/>
    <property type="match status" value="1"/>
</dbReference>
<dbReference type="PANTHER" id="PTHR36509:SF3">
    <property type="entry name" value="SIGNAL PEPTIDE PROTEIN"/>
    <property type="match status" value="1"/>
</dbReference>
<dbReference type="PATRIC" id="fig|1028800.3.peg.5712"/>
<keyword evidence="3" id="KW-0614">Plasmid</keyword>
<dbReference type="InterPro" id="IPR010679">
    <property type="entry name" value="DUF1254"/>
</dbReference>
<dbReference type="InterPro" id="IPR037049">
    <property type="entry name" value="DUF1214_C_sf"/>
</dbReference>
<gene>
    <name evidence="3" type="ORF">RG540_PA10850</name>
</gene>
<dbReference type="Proteomes" id="UP000028181">
    <property type="component" value="Plasmid pHAMBI540a"/>
</dbReference>
<dbReference type="KEGG" id="ngg:RG540_PA10850"/>
<protein>
    <submittedName>
        <fullName evidence="3">CDP-4-dehydro-6-deoxy-D-glucose 3-dehydratase</fullName>
    </submittedName>
</protein>
<proteinExistence type="predicted"/>
<dbReference type="Pfam" id="PF06863">
    <property type="entry name" value="DUF1254"/>
    <property type="match status" value="1"/>
</dbReference>
<name>A0A068T136_NEOGA</name>
<dbReference type="Gene3D" id="2.60.120.600">
    <property type="entry name" value="Domain of unknown function DUF1214, C-terminal domain"/>
    <property type="match status" value="1"/>
</dbReference>
<dbReference type="OrthoDB" id="9777345at2"/>
<dbReference type="InterPro" id="IPR010621">
    <property type="entry name" value="DUF1214"/>
</dbReference>
<dbReference type="AlphaFoldDB" id="A0A068T136"/>
<dbReference type="SUPFAM" id="SSF160935">
    <property type="entry name" value="VPA0735-like"/>
    <property type="match status" value="1"/>
</dbReference>
<keyword evidence="4" id="KW-1185">Reference proteome</keyword>
<dbReference type="GeneID" id="24260347"/>
<dbReference type="eggNOG" id="COG5361">
    <property type="taxonomic scope" value="Bacteria"/>
</dbReference>
<dbReference type="Pfam" id="PF06742">
    <property type="entry name" value="DUF1214"/>
    <property type="match status" value="1"/>
</dbReference>
<dbReference type="PANTHER" id="PTHR36509">
    <property type="entry name" value="BLL3101 PROTEIN"/>
    <property type="match status" value="1"/>
</dbReference>
<dbReference type="EMBL" id="HG938354">
    <property type="protein sequence ID" value="CDN51761.1"/>
    <property type="molecule type" value="Genomic_DNA"/>
</dbReference>
<evidence type="ECO:0000259" key="1">
    <source>
        <dbReference type="Pfam" id="PF06742"/>
    </source>
</evidence>
<evidence type="ECO:0000313" key="4">
    <source>
        <dbReference type="Proteomes" id="UP000028181"/>
    </source>
</evidence>
<sequence>MEITRRDAFKMASSATILGAVGPSAAAAHDAAAEAVPQGADLEFDLGIPTPDTVEKLYDTMDFQRAVQAYLWAVPIVGMEGARRMLIDNADARSGDLVLVAGYRDVSVMLGSNVTTPYVFAWFDLTEGPIVIDYPEGATAGSLIDWWDRPLIDVGISGPDGGKGAEFVLVGPAYEAPENFPDGAKVLRSRTNKVLMFCRGLDGDLTKVEAVFSKIQVYPLGATGSGAKVLLRFKTGGELTSMAHPKGLAYWQSLVQALNGEQIEDRDRFFAAMLKPLGVTYDGSFSPSDRQRGLLERAAKLGEAMAKASAFSKRIPGMRYRDDTHWEYLIPQDFVNGQDVPDGTLLDERMAFFYEVTGTSAAVLTKTPGTGSAYLTAYCDPDGHAFDGAKSYRLRVPANVPAKSFWSITLYDTETRGLIQNKQQIVDRSSRQKLKVQNDGSIEIVMGPQTPKGLEQNWIPTTPGRAWFVYFRLFGPLEPYFDKSWRLPDIEEVI</sequence>
<dbReference type="InterPro" id="IPR037050">
    <property type="entry name" value="DUF1254_sf"/>
</dbReference>
<dbReference type="Gene3D" id="1.10.3360.10">
    <property type="entry name" value="VPA0735-like domain"/>
    <property type="match status" value="1"/>
</dbReference>
<reference evidence="4" key="1">
    <citation type="journal article" date="2014" name="BMC Genomics">
        <title>Genome sequencing of two Neorhizobium galegae strains reveals a noeT gene responsible for the unusual acetylation of the nodulation factors.</title>
        <authorList>
            <person name="Osterman J."/>
            <person name="Marsh J."/>
            <person name="Laine P.K."/>
            <person name="Zeng Z."/>
            <person name="Alatalo E."/>
            <person name="Sullivan J.T."/>
            <person name="Young J.P."/>
            <person name="Thomas-Oates J."/>
            <person name="Paulin L."/>
            <person name="Lindstrom K."/>
        </authorList>
    </citation>
    <scope>NUCLEOTIDE SEQUENCE [LARGE SCALE GENOMIC DNA]</scope>
    <source>
        <strain evidence="4">HAMBI 540</strain>
    </source>
</reference>
<evidence type="ECO:0000313" key="3">
    <source>
        <dbReference type="EMBL" id="CDN51761.1"/>
    </source>
</evidence>
<dbReference type="PROSITE" id="PS51318">
    <property type="entry name" value="TAT"/>
    <property type="match status" value="1"/>
</dbReference>